<evidence type="ECO:0000313" key="15">
    <source>
        <dbReference type="EMBL" id="EPR79292.1"/>
    </source>
</evidence>
<keyword evidence="16" id="KW-1185">Reference proteome</keyword>
<keyword evidence="3" id="KW-0813">Transport</keyword>
<dbReference type="OrthoDB" id="16906at2759"/>
<dbReference type="GO" id="GO:0009916">
    <property type="term" value="F:alternative oxidase activity"/>
    <property type="evidence" value="ECO:0007669"/>
    <property type="project" value="UniProtKB-UniRule"/>
</dbReference>
<dbReference type="Gene3D" id="1.20.1260.140">
    <property type="entry name" value="Alternative oxidase"/>
    <property type="match status" value="1"/>
</dbReference>
<dbReference type="Pfam" id="PF01786">
    <property type="entry name" value="AOX"/>
    <property type="match status" value="1"/>
</dbReference>
<dbReference type="OMA" id="RMHLMIF"/>
<evidence type="ECO:0000256" key="10">
    <source>
        <dbReference type="ARBA" id="ARBA00023004"/>
    </source>
</evidence>
<feature type="binding site" evidence="12">
    <location>
        <position position="284"/>
    </location>
    <ligand>
        <name>Fe cation</name>
        <dbReference type="ChEBI" id="CHEBI:24875"/>
        <label>1</label>
    </ligand>
</feature>
<feature type="binding site" evidence="12">
    <location>
        <position position="284"/>
    </location>
    <ligand>
        <name>Fe cation</name>
        <dbReference type="ChEBI" id="CHEBI:24875"/>
        <label>2</label>
    </ligand>
</feature>
<keyword evidence="5 13" id="KW-0812">Transmembrane</keyword>
<dbReference type="GO" id="GO:0098803">
    <property type="term" value="C:respiratory chain complex"/>
    <property type="evidence" value="ECO:0007669"/>
    <property type="project" value="UniProtKB-UniRule"/>
</dbReference>
<feature type="binding site" evidence="12">
    <location>
        <position position="287"/>
    </location>
    <ligand>
        <name>Fe cation</name>
        <dbReference type="ChEBI" id="CHEBI:24875"/>
        <label>2</label>
    </ligand>
</feature>
<keyword evidence="9 13" id="KW-0560">Oxidoreductase</keyword>
<evidence type="ECO:0000256" key="5">
    <source>
        <dbReference type="ARBA" id="ARBA00022692"/>
    </source>
</evidence>
<accession>S7WC03</accession>
<evidence type="ECO:0000256" key="3">
    <source>
        <dbReference type="ARBA" id="ARBA00022448"/>
    </source>
</evidence>
<dbReference type="Proteomes" id="UP000014978">
    <property type="component" value="Unassembled WGS sequence"/>
</dbReference>
<feature type="transmembrane region" description="Helical" evidence="14">
    <location>
        <begin position="201"/>
        <end position="221"/>
    </location>
</feature>
<sequence length="304" mass="35769">MFLKRITESFNLPRNILHLSNNKNSLKKKGENNCTSFTTSPKNQNIIFKDNKILPSEKCAIKKYNDNIKNNNPLKIRNNYKETFVPIKQVSLEELKNYDCKNGLHVKPKSIGESIAYGVVRTLRFFADIYFQKDYIRRVVVLETVAAIPGMVGGLFHHLYSLRNLVDNKERIQILLKEAENERQHLLTFLKIMKPNIFDRFVIKITQAVFFNTYMVFYFLFPRTCHRFVGYLEEEAIRSYTAFEDEILCGNIKNINAPQISKDYWKLPDNSRLIDVVRAVRIDEVHHRDANHEIADKNPFEFKE</sequence>
<name>S7WC03_SPRLO</name>
<gene>
    <name evidence="15" type="ORF">SLOPH_124</name>
</gene>
<evidence type="ECO:0000256" key="2">
    <source>
        <dbReference type="ARBA" id="ARBA00008388"/>
    </source>
</evidence>
<keyword evidence="11 13" id="KW-0472">Membrane</keyword>
<dbReference type="GO" id="GO:0010230">
    <property type="term" value="P:alternative respiration"/>
    <property type="evidence" value="ECO:0007669"/>
    <property type="project" value="TreeGrafter"/>
</dbReference>
<protein>
    <recommendedName>
        <fullName evidence="13">Alternative oxidase</fullName>
        <ecNumber evidence="13">1.-.-.-</ecNumber>
    </recommendedName>
</protein>
<feature type="binding site" evidence="12">
    <location>
        <position position="143"/>
    </location>
    <ligand>
        <name>Fe cation</name>
        <dbReference type="ChEBI" id="CHEBI:24875"/>
        <label>1</label>
    </ligand>
</feature>
<dbReference type="InParanoid" id="S7WC03"/>
<reference evidence="16" key="1">
    <citation type="journal article" date="2013" name="PLoS Genet.">
        <title>The genome of Spraguea lophii and the basis of host-microsporidian interactions.</title>
        <authorList>
            <person name="Campbell S.E."/>
            <person name="Williams T.A."/>
            <person name="Yousuf A."/>
            <person name="Soanes D.M."/>
            <person name="Paszkiewicz K.H."/>
            <person name="Williams B.A.P."/>
        </authorList>
    </citation>
    <scope>NUCLEOTIDE SEQUENCE [LARGE SCALE GENOMIC DNA]</scope>
    <source>
        <strain evidence="16">42_110</strain>
    </source>
</reference>
<evidence type="ECO:0000256" key="11">
    <source>
        <dbReference type="ARBA" id="ARBA00023136"/>
    </source>
</evidence>
<dbReference type="PANTHER" id="PTHR31803">
    <property type="entry name" value="ALTERNATIVE OXIDASE"/>
    <property type="match status" value="1"/>
</dbReference>
<evidence type="ECO:0000256" key="12">
    <source>
        <dbReference type="PIRSR" id="PIRSR005229-1"/>
    </source>
</evidence>
<feature type="transmembrane region" description="Helical" evidence="14">
    <location>
        <begin position="139"/>
        <end position="160"/>
    </location>
</feature>
<feature type="binding site" evidence="12">
    <location>
        <position position="182"/>
    </location>
    <ligand>
        <name>Fe cation</name>
        <dbReference type="ChEBI" id="CHEBI:24875"/>
        <label>2</label>
    </ligand>
</feature>
<dbReference type="GO" id="GO:0016020">
    <property type="term" value="C:membrane"/>
    <property type="evidence" value="ECO:0007669"/>
    <property type="project" value="UniProtKB-SubCell"/>
</dbReference>
<evidence type="ECO:0000256" key="8">
    <source>
        <dbReference type="ARBA" id="ARBA00022989"/>
    </source>
</evidence>
<keyword evidence="6 12" id="KW-0479">Metal-binding</keyword>
<evidence type="ECO:0000256" key="1">
    <source>
        <dbReference type="ARBA" id="ARBA00004370"/>
    </source>
</evidence>
<keyword evidence="10 12" id="KW-0408">Iron</keyword>
<dbReference type="EC" id="1.-.-.-" evidence="13"/>
<dbReference type="GO" id="GO:0005739">
    <property type="term" value="C:mitochondrion"/>
    <property type="evidence" value="ECO:0007669"/>
    <property type="project" value="TreeGrafter"/>
</dbReference>
<keyword evidence="4 13" id="KW-0679">Respiratory chain</keyword>
<dbReference type="HOGENOM" id="CLU_081364_0_0_1"/>
<dbReference type="PIRSF" id="PIRSF005229">
    <property type="entry name" value="AOX"/>
    <property type="match status" value="1"/>
</dbReference>
<proteinExistence type="inferred from homology"/>
<dbReference type="EMBL" id="ATCN01000310">
    <property type="protein sequence ID" value="EPR79292.1"/>
    <property type="molecule type" value="Genomic_DNA"/>
</dbReference>
<evidence type="ECO:0000313" key="16">
    <source>
        <dbReference type="Proteomes" id="UP000014978"/>
    </source>
</evidence>
<evidence type="ECO:0000256" key="6">
    <source>
        <dbReference type="ARBA" id="ARBA00022723"/>
    </source>
</evidence>
<dbReference type="STRING" id="1358809.S7WC03"/>
<dbReference type="AlphaFoldDB" id="S7WC03"/>
<dbReference type="GO" id="GO:0046872">
    <property type="term" value="F:metal ion binding"/>
    <property type="evidence" value="ECO:0007669"/>
    <property type="project" value="UniProtKB-UniRule"/>
</dbReference>
<feature type="binding site" evidence="12">
    <location>
        <position position="233"/>
    </location>
    <ligand>
        <name>Fe cation</name>
        <dbReference type="ChEBI" id="CHEBI:24875"/>
        <label>2</label>
    </ligand>
</feature>
<comment type="similarity">
    <text evidence="2 13">Belongs to the alternative oxidase family.</text>
</comment>
<comment type="subcellular location">
    <subcellularLocation>
        <location evidence="1">Membrane</location>
    </subcellularLocation>
</comment>
<dbReference type="PANTHER" id="PTHR31803:SF3">
    <property type="entry name" value="ALTERNATIVE OXIDASE"/>
    <property type="match status" value="1"/>
</dbReference>
<evidence type="ECO:0000256" key="4">
    <source>
        <dbReference type="ARBA" id="ARBA00022660"/>
    </source>
</evidence>
<keyword evidence="8 14" id="KW-1133">Transmembrane helix</keyword>
<dbReference type="VEuPathDB" id="MicrosporidiaDB:SLOPH_124"/>
<dbReference type="InterPro" id="IPR002680">
    <property type="entry name" value="AOX"/>
</dbReference>
<feature type="binding site" evidence="12">
    <location>
        <position position="182"/>
    </location>
    <ligand>
        <name>Fe cation</name>
        <dbReference type="ChEBI" id="CHEBI:24875"/>
        <label>1</label>
    </ligand>
</feature>
<dbReference type="InterPro" id="IPR038659">
    <property type="entry name" value="AOX_sf"/>
</dbReference>
<evidence type="ECO:0000256" key="9">
    <source>
        <dbReference type="ARBA" id="ARBA00023002"/>
    </source>
</evidence>
<comment type="cofactor">
    <cofactor evidence="12 13">
        <name>Fe cation</name>
        <dbReference type="ChEBI" id="CHEBI:24875"/>
    </cofactor>
    <text evidence="12 13">Binds 2 iron ions per subunit.</text>
</comment>
<feature type="binding site" evidence="12">
    <location>
        <position position="185"/>
    </location>
    <ligand>
        <name>Fe cation</name>
        <dbReference type="ChEBI" id="CHEBI:24875"/>
        <label>1</label>
    </ligand>
</feature>
<keyword evidence="7 13" id="KW-0249">Electron transport</keyword>
<evidence type="ECO:0000256" key="13">
    <source>
        <dbReference type="RuleBase" id="RU003779"/>
    </source>
</evidence>
<comment type="caution">
    <text evidence="15">The sequence shown here is derived from an EMBL/GenBank/DDBJ whole genome shotgun (WGS) entry which is preliminary data.</text>
</comment>
<evidence type="ECO:0000256" key="7">
    <source>
        <dbReference type="ARBA" id="ARBA00022982"/>
    </source>
</evidence>
<organism evidence="15 16">
    <name type="scientific">Spraguea lophii (strain 42_110)</name>
    <name type="common">Microsporidian parasite</name>
    <dbReference type="NCBI Taxonomy" id="1358809"/>
    <lineage>
        <taxon>Eukaryota</taxon>
        <taxon>Fungi</taxon>
        <taxon>Fungi incertae sedis</taxon>
        <taxon>Microsporidia</taxon>
        <taxon>Spragueidae</taxon>
        <taxon>Spraguea</taxon>
    </lineage>
</organism>
<evidence type="ECO:0000256" key="14">
    <source>
        <dbReference type="SAM" id="Phobius"/>
    </source>
</evidence>